<sequence>MFLRAHKAQLVAPDRRECRDRREWKAHRVNVVKKDPW</sequence>
<dbReference type="AlphaFoldDB" id="A0A448WZD5"/>
<dbReference type="Proteomes" id="UP000784294">
    <property type="component" value="Unassembled WGS sequence"/>
</dbReference>
<name>A0A448WZD5_9PLAT</name>
<gene>
    <name evidence="1" type="ORF">PXEA_LOCUS17408</name>
</gene>
<evidence type="ECO:0000313" key="1">
    <source>
        <dbReference type="EMBL" id="VEL23968.1"/>
    </source>
</evidence>
<comment type="caution">
    <text evidence="1">The sequence shown here is derived from an EMBL/GenBank/DDBJ whole genome shotgun (WGS) entry which is preliminary data.</text>
</comment>
<organism evidence="1 2">
    <name type="scientific">Protopolystoma xenopodis</name>
    <dbReference type="NCBI Taxonomy" id="117903"/>
    <lineage>
        <taxon>Eukaryota</taxon>
        <taxon>Metazoa</taxon>
        <taxon>Spiralia</taxon>
        <taxon>Lophotrochozoa</taxon>
        <taxon>Platyhelminthes</taxon>
        <taxon>Monogenea</taxon>
        <taxon>Polyopisthocotylea</taxon>
        <taxon>Polystomatidea</taxon>
        <taxon>Polystomatidae</taxon>
        <taxon>Protopolystoma</taxon>
    </lineage>
</organism>
<reference evidence="1" key="1">
    <citation type="submission" date="2018-11" db="EMBL/GenBank/DDBJ databases">
        <authorList>
            <consortium name="Pathogen Informatics"/>
        </authorList>
    </citation>
    <scope>NUCLEOTIDE SEQUENCE</scope>
</reference>
<proteinExistence type="predicted"/>
<accession>A0A448WZD5</accession>
<protein>
    <submittedName>
        <fullName evidence="1">Uncharacterized protein</fullName>
    </submittedName>
</protein>
<keyword evidence="2" id="KW-1185">Reference proteome</keyword>
<evidence type="ECO:0000313" key="2">
    <source>
        <dbReference type="Proteomes" id="UP000784294"/>
    </source>
</evidence>
<dbReference type="EMBL" id="CAAALY010065049">
    <property type="protein sequence ID" value="VEL23968.1"/>
    <property type="molecule type" value="Genomic_DNA"/>
</dbReference>